<keyword evidence="5 10" id="KW-0812">Transmembrane</keyword>
<evidence type="ECO:0000256" key="9">
    <source>
        <dbReference type="ARBA" id="ARBA00031636"/>
    </source>
</evidence>
<keyword evidence="3" id="KW-0050">Antiport</keyword>
<feature type="transmembrane region" description="Helical" evidence="10">
    <location>
        <begin position="404"/>
        <end position="424"/>
    </location>
</feature>
<feature type="transmembrane region" description="Helical" evidence="10">
    <location>
        <begin position="72"/>
        <end position="93"/>
    </location>
</feature>
<feature type="transmembrane region" description="Helical" evidence="10">
    <location>
        <begin position="105"/>
        <end position="128"/>
    </location>
</feature>
<dbReference type="InterPro" id="IPR002528">
    <property type="entry name" value="MATE_fam"/>
</dbReference>
<dbReference type="PIRSF" id="PIRSF006603">
    <property type="entry name" value="DinF"/>
    <property type="match status" value="1"/>
</dbReference>
<feature type="transmembrane region" description="Helical" evidence="10">
    <location>
        <begin position="334"/>
        <end position="355"/>
    </location>
</feature>
<dbReference type="PANTHER" id="PTHR43298:SF2">
    <property type="entry name" value="FMN_FAD EXPORTER YEEO-RELATED"/>
    <property type="match status" value="1"/>
</dbReference>
<keyword evidence="7" id="KW-0406">Ion transport</keyword>
<dbReference type="Proteomes" id="UP001166004">
    <property type="component" value="Unassembled WGS sequence"/>
</dbReference>
<evidence type="ECO:0000256" key="7">
    <source>
        <dbReference type="ARBA" id="ARBA00023065"/>
    </source>
</evidence>
<evidence type="ECO:0000256" key="6">
    <source>
        <dbReference type="ARBA" id="ARBA00022989"/>
    </source>
</evidence>
<keyword evidence="8 10" id="KW-0472">Membrane</keyword>
<protein>
    <recommendedName>
        <fullName evidence="9">Multidrug-efflux transporter</fullName>
    </recommendedName>
</protein>
<reference evidence="11 12" key="1">
    <citation type="submission" date="2019-07" db="EMBL/GenBank/DDBJ databases">
        <title>SAR11 Genome Evolution.</title>
        <authorList>
            <person name="Giovannoni S."/>
        </authorList>
    </citation>
    <scope>NUCLEOTIDE SEQUENCE [LARGE SCALE GENOMIC DNA]</scope>
    <source>
        <strain evidence="11 12">HTCC9565</strain>
    </source>
</reference>
<feature type="transmembrane region" description="Helical" evidence="10">
    <location>
        <begin position="154"/>
        <end position="172"/>
    </location>
</feature>
<sequence length="472" mass="52412">MVQSIYSKKNLYKVIKLSKKINLQKDPIWRLLRKVTIPASVGSLFQTFYNLVDTWFAGKISAEAIGAIAKSFPIYFTIIAVGVGIGAATNSLIGNSIGEKKVRVASLFIAQSIIFALGISILVTMFGLNASNFLLGVMGSDVQGIALTREYLDIIFYGTFIVMIQISLNGTLNAQGDTKSYRNVLIFSFFLNIFLNPLFIWGYGIVPAFGIAGLAIATVISQSIGMFYLAYKVNSCEIRKYLKLECFIPKIEMLKTLTKQSTPIMFSMLFIGVGIFNILYFIGQFGDLATAGYGAALRVEQVFLLPVIGLNTAVLSIGGQNFGAKNYNRIRELYTKALFFGSSFMALAGVILFFGAEFFVSQFTDNVVAIKHGAIYLKVAALIGPIYPVFFITTAVFQAVKKPLYSLYLSIIRLTAFPFLSLWYVINIRGGDYADIFYTIMVTNWFMGIAVIIFIGYFLNNVFKQKKSHFSY</sequence>
<comment type="caution">
    <text evidence="11">The sequence shown here is derived from an EMBL/GenBank/DDBJ whole genome shotgun (WGS) entry which is preliminary data.</text>
</comment>
<evidence type="ECO:0000256" key="10">
    <source>
        <dbReference type="SAM" id="Phobius"/>
    </source>
</evidence>
<gene>
    <name evidence="11" type="ORF">VP91_00010970</name>
</gene>
<evidence type="ECO:0000256" key="2">
    <source>
        <dbReference type="ARBA" id="ARBA00022448"/>
    </source>
</evidence>
<dbReference type="EMBL" id="LANA01000002">
    <property type="protein sequence ID" value="NMN67943.1"/>
    <property type="molecule type" value="Genomic_DNA"/>
</dbReference>
<dbReference type="NCBIfam" id="TIGR00797">
    <property type="entry name" value="matE"/>
    <property type="match status" value="1"/>
</dbReference>
<evidence type="ECO:0000256" key="5">
    <source>
        <dbReference type="ARBA" id="ARBA00022692"/>
    </source>
</evidence>
<feature type="transmembrane region" description="Helical" evidence="10">
    <location>
        <begin position="35"/>
        <end position="52"/>
    </location>
</feature>
<comment type="subcellular location">
    <subcellularLocation>
        <location evidence="1">Cell inner membrane</location>
        <topology evidence="1">Multi-pass membrane protein</topology>
    </subcellularLocation>
</comment>
<feature type="transmembrane region" description="Helical" evidence="10">
    <location>
        <begin position="302"/>
        <end position="322"/>
    </location>
</feature>
<keyword evidence="12" id="KW-1185">Reference proteome</keyword>
<accession>A0ABX1T1G0</accession>
<dbReference type="Pfam" id="PF01554">
    <property type="entry name" value="MatE"/>
    <property type="match status" value="2"/>
</dbReference>
<feature type="transmembrane region" description="Helical" evidence="10">
    <location>
        <begin position="436"/>
        <end position="459"/>
    </location>
</feature>
<feature type="transmembrane region" description="Helical" evidence="10">
    <location>
        <begin position="375"/>
        <end position="397"/>
    </location>
</feature>
<keyword evidence="6 10" id="KW-1133">Transmembrane helix</keyword>
<evidence type="ECO:0000313" key="11">
    <source>
        <dbReference type="EMBL" id="NMN67943.1"/>
    </source>
</evidence>
<evidence type="ECO:0000256" key="4">
    <source>
        <dbReference type="ARBA" id="ARBA00022475"/>
    </source>
</evidence>
<feature type="transmembrane region" description="Helical" evidence="10">
    <location>
        <begin position="263"/>
        <end position="282"/>
    </location>
</feature>
<dbReference type="InterPro" id="IPR050222">
    <property type="entry name" value="MATE_MdtK"/>
</dbReference>
<dbReference type="CDD" id="cd13145">
    <property type="entry name" value="MATE_like_5"/>
    <property type="match status" value="1"/>
</dbReference>
<evidence type="ECO:0000256" key="3">
    <source>
        <dbReference type="ARBA" id="ARBA00022449"/>
    </source>
</evidence>
<evidence type="ECO:0000256" key="8">
    <source>
        <dbReference type="ARBA" id="ARBA00023136"/>
    </source>
</evidence>
<evidence type="ECO:0000313" key="12">
    <source>
        <dbReference type="Proteomes" id="UP001166004"/>
    </source>
</evidence>
<feature type="transmembrane region" description="Helical" evidence="10">
    <location>
        <begin position="209"/>
        <end position="231"/>
    </location>
</feature>
<organism evidence="11 12">
    <name type="scientific">Pelagibacter ubique</name>
    <dbReference type="NCBI Taxonomy" id="198252"/>
    <lineage>
        <taxon>Bacteria</taxon>
        <taxon>Pseudomonadati</taxon>
        <taxon>Pseudomonadota</taxon>
        <taxon>Alphaproteobacteria</taxon>
        <taxon>Candidatus Pelagibacterales</taxon>
        <taxon>Candidatus Pelagibacteraceae</taxon>
        <taxon>Candidatus Pelagibacter</taxon>
    </lineage>
</organism>
<evidence type="ECO:0000256" key="1">
    <source>
        <dbReference type="ARBA" id="ARBA00004429"/>
    </source>
</evidence>
<keyword evidence="4" id="KW-1003">Cell membrane</keyword>
<feature type="transmembrane region" description="Helical" evidence="10">
    <location>
        <begin position="184"/>
        <end position="203"/>
    </location>
</feature>
<name>A0ABX1T1G0_PELUQ</name>
<dbReference type="InterPro" id="IPR048279">
    <property type="entry name" value="MdtK-like"/>
</dbReference>
<proteinExistence type="predicted"/>
<keyword evidence="2" id="KW-0813">Transport</keyword>
<dbReference type="PANTHER" id="PTHR43298">
    <property type="entry name" value="MULTIDRUG RESISTANCE PROTEIN NORM-RELATED"/>
    <property type="match status" value="1"/>
</dbReference>